<dbReference type="InterPro" id="IPR001810">
    <property type="entry name" value="F-box_dom"/>
</dbReference>
<dbReference type="SUPFAM" id="SSF57903">
    <property type="entry name" value="FYVE/PHD zinc finger"/>
    <property type="match status" value="1"/>
</dbReference>
<keyword evidence="2" id="KW-0863">Zinc-finger</keyword>
<dbReference type="PANTHER" id="PTHR13318:SF95">
    <property type="entry name" value="F-BOX PROTEIN YLR352W"/>
    <property type="match status" value="1"/>
</dbReference>
<reference evidence="6" key="1">
    <citation type="submission" date="2021-05" db="EMBL/GenBank/DDBJ databases">
        <authorList>
            <person name="Alioto T."/>
            <person name="Alioto T."/>
            <person name="Gomez Garrido J."/>
        </authorList>
    </citation>
    <scope>NUCLEOTIDE SEQUENCE</scope>
</reference>
<name>A0A8D8DJH4_CULPI</name>
<dbReference type="CDD" id="cd09917">
    <property type="entry name" value="F-box_SF"/>
    <property type="match status" value="1"/>
</dbReference>
<dbReference type="Gene3D" id="3.80.10.10">
    <property type="entry name" value="Ribonuclease Inhibitor"/>
    <property type="match status" value="1"/>
</dbReference>
<dbReference type="InterPro" id="IPR036047">
    <property type="entry name" value="F-box-like_dom_sf"/>
</dbReference>
<proteinExistence type="predicted"/>
<dbReference type="SMART" id="SM00256">
    <property type="entry name" value="FBOX"/>
    <property type="match status" value="1"/>
</dbReference>
<dbReference type="SUPFAM" id="SSF52047">
    <property type="entry name" value="RNI-like"/>
    <property type="match status" value="1"/>
</dbReference>
<evidence type="ECO:0000256" key="1">
    <source>
        <dbReference type="ARBA" id="ARBA00022723"/>
    </source>
</evidence>
<feature type="domain" description="F-box" evidence="5">
    <location>
        <begin position="86"/>
        <end position="126"/>
    </location>
</feature>
<protein>
    <submittedName>
        <fullName evidence="6">(northern house mosquito) hypothetical protein</fullName>
    </submittedName>
</protein>
<dbReference type="PANTHER" id="PTHR13318">
    <property type="entry name" value="PARTNER OF PAIRED, ISOFORM B-RELATED"/>
    <property type="match status" value="1"/>
</dbReference>
<dbReference type="InterPro" id="IPR032675">
    <property type="entry name" value="LRR_dom_sf"/>
</dbReference>
<keyword evidence="3" id="KW-0833">Ubl conjugation pathway</keyword>
<dbReference type="GO" id="GO:0019005">
    <property type="term" value="C:SCF ubiquitin ligase complex"/>
    <property type="evidence" value="ECO:0007669"/>
    <property type="project" value="TreeGrafter"/>
</dbReference>
<evidence type="ECO:0000256" key="3">
    <source>
        <dbReference type="ARBA" id="ARBA00022786"/>
    </source>
</evidence>
<evidence type="ECO:0000313" key="6">
    <source>
        <dbReference type="EMBL" id="CAG6512688.1"/>
    </source>
</evidence>
<keyword evidence="1" id="KW-0479">Metal-binding</keyword>
<dbReference type="InterPro" id="IPR006553">
    <property type="entry name" value="Leu-rich_rpt_Cys-con_subtyp"/>
</dbReference>
<dbReference type="PROSITE" id="PS01359">
    <property type="entry name" value="ZF_PHD_1"/>
    <property type="match status" value="1"/>
</dbReference>
<dbReference type="InterPro" id="IPR011011">
    <property type="entry name" value="Znf_FYVE_PHD"/>
</dbReference>
<dbReference type="InterPro" id="IPR019786">
    <property type="entry name" value="Zinc_finger_PHD-type_CS"/>
</dbReference>
<dbReference type="SUPFAM" id="SSF81383">
    <property type="entry name" value="F-box domain"/>
    <property type="match status" value="1"/>
</dbReference>
<dbReference type="PROSITE" id="PS50181">
    <property type="entry name" value="FBOX"/>
    <property type="match status" value="1"/>
</dbReference>
<sequence length="589" mass="66821">MDYFCRSCGKPILAPSTQVPCFGPCHGQFHPSCAGFLNLSANQIRYLVWLCDSCQRGLSLQRSELDQQIRKLCGGGREPDGAGPPLPTEMLEMIFRYLGFRDLTQVRLTCHRWKAVVDGSIYLMDEFVLHFPEGVTMDQDYEPDCLLTASGVSISKACIVTVGPWWSALGEKLVEIVLYNCSIALPELANMLRQTPNLQFLYIENLSCPETGDVPKLANFQLPRLEMFDLFDVDPSLLDLMLRVCTRLKHLGYDYYKTSVGQSETEKIVEYLERFKNTVNDISLILSEGMLSALCYLEGLNLSRVLFECDVCFEQVVSILQRHQKIQSVQLTKIRLTNSNLRDVGRILPELRELDVDMRVEPNGCISFLNTMPNLEKLDIFDVSNKVLINFKDCRSPKLKNLELRAMQPSAWTDVCEYLESAPHLDSVTLKSCKFNSWSELFRTLPMSRLRMLALESISAPPKSSVSSLFQCYDNLRVLKLRQLALPRKTMKVLFRLCPRLEKLSLTTVRTLDDSTVQELLKSLALLAKLTIVECPVTDVAVAHIVDHCTAALERLEIERCPLLTQAARDLLERGRQSGKLRAIVAFKQ</sequence>
<dbReference type="Gene3D" id="1.20.1280.50">
    <property type="match status" value="1"/>
</dbReference>
<dbReference type="AlphaFoldDB" id="A0A8D8DJH4"/>
<dbReference type="EMBL" id="HBUE01003081">
    <property type="protein sequence ID" value="CAG6444523.1"/>
    <property type="molecule type" value="Transcribed_RNA"/>
</dbReference>
<accession>A0A8D8DJH4</accession>
<evidence type="ECO:0000259" key="5">
    <source>
        <dbReference type="PROSITE" id="PS50181"/>
    </source>
</evidence>
<organism evidence="6">
    <name type="scientific">Culex pipiens</name>
    <name type="common">House mosquito</name>
    <dbReference type="NCBI Taxonomy" id="7175"/>
    <lineage>
        <taxon>Eukaryota</taxon>
        <taxon>Metazoa</taxon>
        <taxon>Ecdysozoa</taxon>
        <taxon>Arthropoda</taxon>
        <taxon>Hexapoda</taxon>
        <taxon>Insecta</taxon>
        <taxon>Pterygota</taxon>
        <taxon>Neoptera</taxon>
        <taxon>Endopterygota</taxon>
        <taxon>Diptera</taxon>
        <taxon>Nematocera</taxon>
        <taxon>Culicoidea</taxon>
        <taxon>Culicidae</taxon>
        <taxon>Culicinae</taxon>
        <taxon>Culicini</taxon>
        <taxon>Culex</taxon>
        <taxon>Culex</taxon>
    </lineage>
</organism>
<dbReference type="GO" id="GO:0008270">
    <property type="term" value="F:zinc ion binding"/>
    <property type="evidence" value="ECO:0007669"/>
    <property type="project" value="UniProtKB-KW"/>
</dbReference>
<dbReference type="SMART" id="SM00367">
    <property type="entry name" value="LRR_CC"/>
    <property type="match status" value="3"/>
</dbReference>
<evidence type="ECO:0000256" key="2">
    <source>
        <dbReference type="ARBA" id="ARBA00022771"/>
    </source>
</evidence>
<dbReference type="EMBL" id="HBUE01166146">
    <property type="protein sequence ID" value="CAG6512688.1"/>
    <property type="molecule type" value="Transcribed_RNA"/>
</dbReference>
<evidence type="ECO:0000256" key="4">
    <source>
        <dbReference type="ARBA" id="ARBA00022833"/>
    </source>
</evidence>
<dbReference type="GO" id="GO:0031146">
    <property type="term" value="P:SCF-dependent proteasomal ubiquitin-dependent protein catabolic process"/>
    <property type="evidence" value="ECO:0007669"/>
    <property type="project" value="TreeGrafter"/>
</dbReference>
<dbReference type="EMBL" id="HBUE01271447">
    <property type="protein sequence ID" value="CAG6564149.1"/>
    <property type="molecule type" value="Transcribed_RNA"/>
</dbReference>
<keyword evidence="4" id="KW-0862">Zinc</keyword>
<dbReference type="Pfam" id="PF12937">
    <property type="entry name" value="F-box-like"/>
    <property type="match status" value="1"/>
</dbReference>